<dbReference type="GeneID" id="55970086"/>
<evidence type="ECO:0000256" key="10">
    <source>
        <dbReference type="ARBA" id="ARBA00022833"/>
    </source>
</evidence>
<evidence type="ECO:0000256" key="1">
    <source>
        <dbReference type="ARBA" id="ARBA00004585"/>
    </source>
</evidence>
<name>A0A9P4Z078_9HYPO</name>
<comment type="pathway">
    <text evidence="2">Protein modification; protein ubiquitination.</text>
</comment>
<feature type="transmembrane region" description="Helical" evidence="16">
    <location>
        <begin position="207"/>
        <end position="228"/>
    </location>
</feature>
<dbReference type="PANTHER" id="PTHR23350">
    <property type="entry name" value="PEROXISOME ASSEMBLY PROTEIN 10"/>
    <property type="match status" value="1"/>
</dbReference>
<evidence type="ECO:0000256" key="16">
    <source>
        <dbReference type="SAM" id="Phobius"/>
    </source>
</evidence>
<feature type="transmembrane region" description="Helical" evidence="16">
    <location>
        <begin position="264"/>
        <end position="285"/>
    </location>
</feature>
<dbReference type="Proteomes" id="UP000749293">
    <property type="component" value="Unassembled WGS sequence"/>
</dbReference>
<keyword evidence="13 16" id="KW-0472">Membrane</keyword>
<keyword evidence="14" id="KW-0576">Peroxisome</keyword>
<keyword evidence="7" id="KW-0479">Metal-binding</keyword>
<dbReference type="EMBL" id="JAANYQ010000003">
    <property type="protein sequence ID" value="KAF4125019.1"/>
    <property type="molecule type" value="Genomic_DNA"/>
</dbReference>
<evidence type="ECO:0000256" key="6">
    <source>
        <dbReference type="ARBA" id="ARBA00022692"/>
    </source>
</evidence>
<organism evidence="18 19">
    <name type="scientific">Geosmithia morbida</name>
    <dbReference type="NCBI Taxonomy" id="1094350"/>
    <lineage>
        <taxon>Eukaryota</taxon>
        <taxon>Fungi</taxon>
        <taxon>Dikarya</taxon>
        <taxon>Ascomycota</taxon>
        <taxon>Pezizomycotina</taxon>
        <taxon>Sordariomycetes</taxon>
        <taxon>Hypocreomycetidae</taxon>
        <taxon>Hypocreales</taxon>
        <taxon>Bionectriaceae</taxon>
        <taxon>Geosmithia</taxon>
    </lineage>
</organism>
<evidence type="ECO:0000256" key="2">
    <source>
        <dbReference type="ARBA" id="ARBA00004906"/>
    </source>
</evidence>
<evidence type="ECO:0000256" key="15">
    <source>
        <dbReference type="SAM" id="MobiDB-lite"/>
    </source>
</evidence>
<keyword evidence="5" id="KW-0808">Transferase</keyword>
<keyword evidence="8" id="KW-0863">Zinc-finger</keyword>
<dbReference type="GO" id="GO:0016740">
    <property type="term" value="F:transferase activity"/>
    <property type="evidence" value="ECO:0007669"/>
    <property type="project" value="UniProtKB-KW"/>
</dbReference>
<keyword evidence="6 16" id="KW-0812">Transmembrane</keyword>
<accession>A0A9P4Z078</accession>
<proteinExistence type="inferred from homology"/>
<evidence type="ECO:0000256" key="4">
    <source>
        <dbReference type="ARBA" id="ARBA00022448"/>
    </source>
</evidence>
<keyword evidence="11" id="KW-0653">Protein transport</keyword>
<dbReference type="AlphaFoldDB" id="A0A9P4Z078"/>
<keyword evidence="4" id="KW-0813">Transport</keyword>
<dbReference type="InterPro" id="IPR006845">
    <property type="entry name" value="Pex_N"/>
</dbReference>
<comment type="similarity">
    <text evidence="3">Belongs to the pex2/pex10/pex12 family.</text>
</comment>
<dbReference type="GO" id="GO:0005778">
    <property type="term" value="C:peroxisomal membrane"/>
    <property type="evidence" value="ECO:0007669"/>
    <property type="project" value="UniProtKB-SubCell"/>
</dbReference>
<reference evidence="18" key="1">
    <citation type="submission" date="2020-03" db="EMBL/GenBank/DDBJ databases">
        <title>Site-based positive gene gene selection in Geosmithia morbida across the United States reveals a broad range of putative effectors and factors for local host and environmental adapation.</title>
        <authorList>
            <person name="Onufrak A."/>
            <person name="Murdoch R.W."/>
            <person name="Gazis R."/>
            <person name="Huff M."/>
            <person name="Staton M."/>
            <person name="Klingeman W."/>
            <person name="Hadziabdic D."/>
        </authorList>
    </citation>
    <scope>NUCLEOTIDE SEQUENCE</scope>
    <source>
        <strain evidence="18">1262</strain>
    </source>
</reference>
<evidence type="ECO:0000313" key="18">
    <source>
        <dbReference type="EMBL" id="KAF4125019.1"/>
    </source>
</evidence>
<feature type="region of interest" description="Disordered" evidence="15">
    <location>
        <begin position="423"/>
        <end position="449"/>
    </location>
</feature>
<comment type="subcellular location">
    <subcellularLocation>
        <location evidence="1">Peroxisome membrane</location>
        <topology evidence="1">Multi-pass membrane protein</topology>
    </subcellularLocation>
</comment>
<evidence type="ECO:0000256" key="3">
    <source>
        <dbReference type="ARBA" id="ARBA00008704"/>
    </source>
</evidence>
<feature type="domain" description="Pex N-terminal" evidence="17">
    <location>
        <begin position="83"/>
        <end position="288"/>
    </location>
</feature>
<dbReference type="OrthoDB" id="1701437at2759"/>
<evidence type="ECO:0000256" key="14">
    <source>
        <dbReference type="ARBA" id="ARBA00023140"/>
    </source>
</evidence>
<dbReference type="PANTHER" id="PTHR23350:SF4">
    <property type="entry name" value="PEROXISOME BIOGENESIS FACTOR 2"/>
    <property type="match status" value="1"/>
</dbReference>
<evidence type="ECO:0000256" key="9">
    <source>
        <dbReference type="ARBA" id="ARBA00022786"/>
    </source>
</evidence>
<keyword evidence="9" id="KW-0833">Ubl conjugation pathway</keyword>
<dbReference type="GO" id="GO:0016562">
    <property type="term" value="P:protein import into peroxisome matrix, receptor recycling"/>
    <property type="evidence" value="ECO:0007669"/>
    <property type="project" value="UniProtKB-ARBA"/>
</dbReference>
<dbReference type="InterPro" id="IPR025654">
    <property type="entry name" value="PEX2/10"/>
</dbReference>
<dbReference type="GO" id="GO:0008270">
    <property type="term" value="F:zinc ion binding"/>
    <property type="evidence" value="ECO:0007669"/>
    <property type="project" value="UniProtKB-KW"/>
</dbReference>
<evidence type="ECO:0000256" key="11">
    <source>
        <dbReference type="ARBA" id="ARBA00022927"/>
    </source>
</evidence>
<protein>
    <submittedName>
        <fullName evidence="18">Peroxin-2</fullName>
    </submittedName>
</protein>
<evidence type="ECO:0000313" key="19">
    <source>
        <dbReference type="Proteomes" id="UP000749293"/>
    </source>
</evidence>
<evidence type="ECO:0000256" key="12">
    <source>
        <dbReference type="ARBA" id="ARBA00022989"/>
    </source>
</evidence>
<evidence type="ECO:0000256" key="5">
    <source>
        <dbReference type="ARBA" id="ARBA00022679"/>
    </source>
</evidence>
<comment type="caution">
    <text evidence="18">The sequence shown here is derived from an EMBL/GenBank/DDBJ whole genome shotgun (WGS) entry which is preliminary data.</text>
</comment>
<dbReference type="GO" id="GO:0016567">
    <property type="term" value="P:protein ubiquitination"/>
    <property type="evidence" value="ECO:0007669"/>
    <property type="project" value="UniProtKB-ARBA"/>
</dbReference>
<evidence type="ECO:0000256" key="13">
    <source>
        <dbReference type="ARBA" id="ARBA00023136"/>
    </source>
</evidence>
<evidence type="ECO:0000256" key="8">
    <source>
        <dbReference type="ARBA" id="ARBA00022771"/>
    </source>
</evidence>
<keyword evidence="12 16" id="KW-1133">Transmembrane helix</keyword>
<dbReference type="RefSeq" id="XP_035323671.1">
    <property type="nucleotide sequence ID" value="XM_035465834.1"/>
</dbReference>
<keyword evidence="10" id="KW-0862">Zinc</keyword>
<dbReference type="Pfam" id="PF04757">
    <property type="entry name" value="Pex2_Pex12"/>
    <property type="match status" value="1"/>
</dbReference>
<sequence>MTDSSAFVQAQQRVAARRQAREDQAAARIAAQRESSRVSAALQRVPLPGFLSGSLAPLWDAVSSREGTRPAFRVGQADAELLDAELLELLKSQVGDGLRHFAGGHLQDDWSAEIMLALRAALFKLTVWDHDATYGAALQNLRYTDARSSRSSDPGVLVPPSRWQKGLHGLVTVAGRYVWTRWEDWLVDHEDDAGQGPSPRVRRLARITSALSTAHAAAAAVSFLVFLLNGRYRTLLDRLLRMRLTPPTSQVSREVSFEYLNRQLVWHAFTEFLLFVLPLVGINRWRRWLSRTWRKAREIVSTGPADADPDSTNRSADGPYAFLPERTCAICYQDQNDAATSENEVMAAAASSGVVGSAQTDITNPYETIPCRCIYCFVCLATRLEREEGEGWTCLRCGEHVMQCRPWSGDVLEPASKTSGAKTVAFSDEVVRPDSDGDSGELIKSPPEK</sequence>
<keyword evidence="19" id="KW-1185">Reference proteome</keyword>
<gene>
    <name evidence="18" type="ORF">GMORB2_3858</name>
</gene>
<evidence type="ECO:0000259" key="17">
    <source>
        <dbReference type="Pfam" id="PF04757"/>
    </source>
</evidence>
<evidence type="ECO:0000256" key="7">
    <source>
        <dbReference type="ARBA" id="ARBA00022723"/>
    </source>
</evidence>